<accession>A0ABU0GA79</accession>
<evidence type="ECO:0000313" key="2">
    <source>
        <dbReference type="Proteomes" id="UP001238496"/>
    </source>
</evidence>
<dbReference type="EMBL" id="JAUSUW010000010">
    <property type="protein sequence ID" value="MDQ0422269.1"/>
    <property type="molecule type" value="Genomic_DNA"/>
</dbReference>
<keyword evidence="2" id="KW-1185">Reference proteome</keyword>
<gene>
    <name evidence="1" type="ORF">J2045_003317</name>
</gene>
<comment type="caution">
    <text evidence="1">The sequence shown here is derived from an EMBL/GenBank/DDBJ whole genome shotgun (WGS) entry which is preliminary data.</text>
</comment>
<organism evidence="1 2">
    <name type="scientific">Peteryoungia aggregata LMG 23059</name>
    <dbReference type="NCBI Taxonomy" id="1368425"/>
    <lineage>
        <taxon>Bacteria</taxon>
        <taxon>Pseudomonadati</taxon>
        <taxon>Pseudomonadota</taxon>
        <taxon>Alphaproteobacteria</taxon>
        <taxon>Hyphomicrobiales</taxon>
        <taxon>Rhizobiaceae</taxon>
        <taxon>Peteryoungia</taxon>
    </lineage>
</organism>
<dbReference type="Proteomes" id="UP001238496">
    <property type="component" value="Unassembled WGS sequence"/>
</dbReference>
<evidence type="ECO:0008006" key="3">
    <source>
        <dbReference type="Google" id="ProtNLM"/>
    </source>
</evidence>
<dbReference type="RefSeq" id="WP_307374675.1">
    <property type="nucleotide sequence ID" value="NZ_JAUSUW010000010.1"/>
</dbReference>
<reference evidence="1 2" key="1">
    <citation type="submission" date="2023-07" db="EMBL/GenBank/DDBJ databases">
        <title>Genomic Encyclopedia of Type Strains, Phase IV (KMG-IV): sequencing the most valuable type-strain genomes for metagenomic binning, comparative biology and taxonomic classification.</title>
        <authorList>
            <person name="Goeker M."/>
        </authorList>
    </citation>
    <scope>NUCLEOTIDE SEQUENCE [LARGE SCALE GENOMIC DNA]</scope>
    <source>
        <strain evidence="1 2">DSM 1111</strain>
    </source>
</reference>
<proteinExistence type="predicted"/>
<sequence>MATVKQTIPGAGWTRLSQNKTLLLEIDGGGAVFAHIAETAATALTLTDATPGHFLDMSTPLSLGAAGYDVYVRAAHGVPVNLIYTAI</sequence>
<protein>
    <recommendedName>
        <fullName evidence="3">Phage tail protein</fullName>
    </recommendedName>
</protein>
<name>A0ABU0GA79_9HYPH</name>
<evidence type="ECO:0000313" key="1">
    <source>
        <dbReference type="EMBL" id="MDQ0422269.1"/>
    </source>
</evidence>